<dbReference type="InterPro" id="IPR002557">
    <property type="entry name" value="Chitin-bd_dom"/>
</dbReference>
<comment type="caution">
    <text evidence="3">The sequence shown here is derived from an EMBL/GenBank/DDBJ whole genome shotgun (WGS) entry which is preliminary data.</text>
</comment>
<protein>
    <recommendedName>
        <fullName evidence="2">Chitin-binding type-2 domain-containing protein</fullName>
    </recommendedName>
</protein>
<evidence type="ECO:0000259" key="2">
    <source>
        <dbReference type="PROSITE" id="PS50940"/>
    </source>
</evidence>
<dbReference type="GO" id="GO:0008061">
    <property type="term" value="F:chitin binding"/>
    <property type="evidence" value="ECO:0007669"/>
    <property type="project" value="InterPro"/>
</dbReference>
<evidence type="ECO:0000256" key="1">
    <source>
        <dbReference type="SAM" id="SignalP"/>
    </source>
</evidence>
<dbReference type="Pfam" id="PF01607">
    <property type="entry name" value="CBM_14"/>
    <property type="match status" value="1"/>
</dbReference>
<dbReference type="GO" id="GO:0005576">
    <property type="term" value="C:extracellular region"/>
    <property type="evidence" value="ECO:0007669"/>
    <property type="project" value="InterPro"/>
</dbReference>
<dbReference type="SUPFAM" id="SSF57625">
    <property type="entry name" value="Invertebrate chitin-binding proteins"/>
    <property type="match status" value="1"/>
</dbReference>
<dbReference type="PROSITE" id="PS50940">
    <property type="entry name" value="CHIT_BIND_II"/>
    <property type="match status" value="1"/>
</dbReference>
<proteinExistence type="predicted"/>
<reference evidence="3 4" key="1">
    <citation type="journal article" date="2017" name="Curr. Biol.">
        <title>The Evolution of Venom by Co-option of Single-Copy Genes.</title>
        <authorList>
            <person name="Martinson E.O."/>
            <person name="Mrinalini"/>
            <person name="Kelkar Y.D."/>
            <person name="Chang C.H."/>
            <person name="Werren J.H."/>
        </authorList>
    </citation>
    <scope>NUCLEOTIDE SEQUENCE [LARGE SCALE GENOMIC DNA]</scope>
    <source>
        <strain evidence="3 4">Alberta</strain>
        <tissue evidence="3">Whole body</tissue>
    </source>
</reference>
<accession>A0A232FDD4</accession>
<gene>
    <name evidence="3" type="ORF">TSAR_005985</name>
</gene>
<evidence type="ECO:0000313" key="4">
    <source>
        <dbReference type="Proteomes" id="UP000215335"/>
    </source>
</evidence>
<sequence>MDNDSRYKDHQVTSYFLLVLLLIAKVSSKCLFSTAPIYLPHLDCEKFCQCINDGQVVVQSCPSILRWNVQPETCDWPANVQCSTN</sequence>
<keyword evidence="1" id="KW-0732">Signal</keyword>
<feature type="signal peptide" evidence="1">
    <location>
        <begin position="1"/>
        <end position="28"/>
    </location>
</feature>
<feature type="chain" id="PRO_5012466584" description="Chitin-binding type-2 domain-containing protein" evidence="1">
    <location>
        <begin position="29"/>
        <end position="85"/>
    </location>
</feature>
<dbReference type="Gene3D" id="2.170.140.10">
    <property type="entry name" value="Chitin binding domain"/>
    <property type="match status" value="1"/>
</dbReference>
<dbReference type="Proteomes" id="UP000215335">
    <property type="component" value="Unassembled WGS sequence"/>
</dbReference>
<name>A0A232FDD4_9HYME</name>
<dbReference type="EMBL" id="NNAY01000374">
    <property type="protein sequence ID" value="OXU28814.1"/>
    <property type="molecule type" value="Genomic_DNA"/>
</dbReference>
<evidence type="ECO:0000313" key="3">
    <source>
        <dbReference type="EMBL" id="OXU28814.1"/>
    </source>
</evidence>
<dbReference type="InterPro" id="IPR036508">
    <property type="entry name" value="Chitin-bd_dom_sf"/>
</dbReference>
<feature type="domain" description="Chitin-binding type-2" evidence="2">
    <location>
        <begin position="27"/>
        <end position="84"/>
    </location>
</feature>
<organism evidence="3 4">
    <name type="scientific">Trichomalopsis sarcophagae</name>
    <dbReference type="NCBI Taxonomy" id="543379"/>
    <lineage>
        <taxon>Eukaryota</taxon>
        <taxon>Metazoa</taxon>
        <taxon>Ecdysozoa</taxon>
        <taxon>Arthropoda</taxon>
        <taxon>Hexapoda</taxon>
        <taxon>Insecta</taxon>
        <taxon>Pterygota</taxon>
        <taxon>Neoptera</taxon>
        <taxon>Endopterygota</taxon>
        <taxon>Hymenoptera</taxon>
        <taxon>Apocrita</taxon>
        <taxon>Proctotrupomorpha</taxon>
        <taxon>Chalcidoidea</taxon>
        <taxon>Pteromalidae</taxon>
        <taxon>Pteromalinae</taxon>
        <taxon>Trichomalopsis</taxon>
    </lineage>
</organism>
<dbReference type="AlphaFoldDB" id="A0A232FDD4"/>
<dbReference type="SMART" id="SM00494">
    <property type="entry name" value="ChtBD2"/>
    <property type="match status" value="1"/>
</dbReference>
<keyword evidence="4" id="KW-1185">Reference proteome</keyword>